<evidence type="ECO:0000256" key="1">
    <source>
        <dbReference type="SAM" id="SignalP"/>
    </source>
</evidence>
<protein>
    <recommendedName>
        <fullName evidence="4">Alpha/beta hydrolase</fullName>
    </recommendedName>
</protein>
<reference evidence="2 3" key="1">
    <citation type="submission" date="2012-12" db="EMBL/GenBank/DDBJ databases">
        <title>Genome Assembly of Photobacterium sp. AK15.</title>
        <authorList>
            <person name="Khatri I."/>
            <person name="Vaidya B."/>
            <person name="Srinivas T.N.R."/>
            <person name="Subramanian S."/>
            <person name="Pinnaka A."/>
        </authorList>
    </citation>
    <scope>NUCLEOTIDE SEQUENCE [LARGE SCALE GENOMIC DNA]</scope>
    <source>
        <strain evidence="2 3">AK15</strain>
    </source>
</reference>
<feature type="chain" id="PRO_5003992999" description="Alpha/beta hydrolase" evidence="1">
    <location>
        <begin position="21"/>
        <end position="359"/>
    </location>
</feature>
<dbReference type="PATRIC" id="fig|1056511.3.peg.1313"/>
<dbReference type="RefSeq" id="WP_007463754.1">
    <property type="nucleotide sequence ID" value="NZ_AMZO01000006.1"/>
</dbReference>
<dbReference type="EMBL" id="AMZO01000006">
    <property type="protein sequence ID" value="ELR66786.1"/>
    <property type="molecule type" value="Genomic_DNA"/>
</dbReference>
<evidence type="ECO:0008006" key="4">
    <source>
        <dbReference type="Google" id="ProtNLM"/>
    </source>
</evidence>
<dbReference type="PROSITE" id="PS51257">
    <property type="entry name" value="PROKAR_LIPOPROTEIN"/>
    <property type="match status" value="1"/>
</dbReference>
<accession>L8JD80</accession>
<sequence length="359" mass="39961">MKFKKIATAMIFATTFVAGCSSDDSSTETSVTFHKPKADYNFNDLELVELLSERASLLVGTLTYNGNSYQAIYGQDAADKMLVMFENHIDKNDRISMLIPAQPTDTSYCELLGENSFTSFNCKITNVTSENEHMRTYQATSTSGSESFTLEVSEYLSHMGSTAFELIDNGGGQYVIKTLNPFSKYGYHETELALSSYVELSTILTRIGKGNDINLIFDSRISGSSDDDINMYTGLMIREYGLSTHISKSGSVFSGGTDLFSAGVKRTIELRDKQLSVEQNEQIGVHSWSDDNEQGEEVDATDIPYTDVAHRKQATYFTKMLGDDGLGFYMFTIKSAPADGEHYMTKDELNKYQLVNEIN</sequence>
<keyword evidence="1" id="KW-0732">Signal</keyword>
<gene>
    <name evidence="2" type="ORF">C942_04484</name>
</gene>
<dbReference type="Proteomes" id="UP000011134">
    <property type="component" value="Unassembled WGS sequence"/>
</dbReference>
<keyword evidence="3" id="KW-1185">Reference proteome</keyword>
<proteinExistence type="predicted"/>
<name>L8JD80_9GAMM</name>
<comment type="caution">
    <text evidence="2">The sequence shown here is derived from an EMBL/GenBank/DDBJ whole genome shotgun (WGS) entry which is preliminary data.</text>
</comment>
<feature type="signal peptide" evidence="1">
    <location>
        <begin position="1"/>
        <end position="20"/>
    </location>
</feature>
<organism evidence="2 3">
    <name type="scientific">Photobacterium marinum</name>
    <dbReference type="NCBI Taxonomy" id="1056511"/>
    <lineage>
        <taxon>Bacteria</taxon>
        <taxon>Pseudomonadati</taxon>
        <taxon>Pseudomonadota</taxon>
        <taxon>Gammaproteobacteria</taxon>
        <taxon>Vibrionales</taxon>
        <taxon>Vibrionaceae</taxon>
        <taxon>Photobacterium</taxon>
    </lineage>
</organism>
<dbReference type="AlphaFoldDB" id="L8JD80"/>
<evidence type="ECO:0000313" key="2">
    <source>
        <dbReference type="EMBL" id="ELR66786.1"/>
    </source>
</evidence>
<evidence type="ECO:0000313" key="3">
    <source>
        <dbReference type="Proteomes" id="UP000011134"/>
    </source>
</evidence>
<dbReference type="OrthoDB" id="6198264at2"/>